<dbReference type="InterPro" id="IPR024282">
    <property type="entry name" value="DUF3376"/>
</dbReference>
<dbReference type="InterPro" id="IPR002641">
    <property type="entry name" value="PNPLA_dom"/>
</dbReference>
<dbReference type="Gene3D" id="3.40.1090.10">
    <property type="entry name" value="Cytosolic phospholipase A2 catalytic domain"/>
    <property type="match status" value="1"/>
</dbReference>
<feature type="active site" description="Nucleophile" evidence="2">
    <location>
        <position position="83"/>
    </location>
</feature>
<evidence type="ECO:0000313" key="6">
    <source>
        <dbReference type="Proteomes" id="UP000219331"/>
    </source>
</evidence>
<feature type="short sequence motif" description="GXSXG" evidence="2">
    <location>
        <begin position="81"/>
        <end position="85"/>
    </location>
</feature>
<keyword evidence="2" id="KW-0378">Hydrolase</keyword>
<accession>A0A285TIZ0</accession>
<keyword evidence="1 2" id="KW-0443">Lipid metabolism</keyword>
<dbReference type="AlphaFoldDB" id="A0A285TIZ0"/>
<dbReference type="EMBL" id="OBML01000012">
    <property type="protein sequence ID" value="SOC22283.1"/>
    <property type="molecule type" value="Genomic_DNA"/>
</dbReference>
<sequence length="831" mass="91353">MKQIELRLALVLYGGVSLAVYMHGITREFLNLVRASRRLEAHGAGAGAAARDETSTEVYQRFLALFAPTLDLRVVVDVIAGASAGGVNGVMLARALAHNLSLDGHRDLWLENADVTRLSNEPVGLSRYLKGSIAPVLDRLVGIALKSELGDPETRTKLRQFMQARWFTPPFSGERYVGWMLDAAKGMRADASHSATPSLIPQGQSLDLFVTVTDFHGARRRFAIDDPVEVEETEHRLILRYSASSRGNGEIVSDFTDARIPDLIFSARATSAFPGAFPPMTVGEMDRVLKERGETWPLRGIFLHRAFGRSETPPESRILVDGSVVMNKPFQPVIEAIAGRPAAREVVRRIVYVDPMANVLGRKDEALAADPDSGQAAAEDLVHPDGTLPGFFRVILASLAHIPRNEPIGDALEQVEDYNRDVRQVAEVIAAAEPVVEREVGSILRADLDRPMTVPELTRCRMLANQRAHASAGYAYHGYQRLKLSGVVTRVSELLAQLATARAGTVGGTVTSPRDCEARIETWLAHHHAEAASGHGGVEGPTPQPIIRFLRGLDVDYRIRRLRFVIRRLNRLYRAAGAEMELRPAEMDELKSTLYEQVDHLGQRWSVSFYGAETADAAARLAACAPDDVETIGEVLDQLAIRMGLADLDQLCDDAFSVMAYSYLPQPLRLPLVAAYIGFAFYDLVTLPVLRRLASSEYNEILIDRISPSDPHALRPEGVKLKGNNLNAFGAFFNRRWREHDYLWGRLSAADRLMTMATRAAAPIVAVDPQALAAVRREVFLAILREEDGRLVADRRLVPDLLDEVERMLAEGAGEAAPASKEEVSSLSASA</sequence>
<evidence type="ECO:0000256" key="1">
    <source>
        <dbReference type="ARBA" id="ARBA00023098"/>
    </source>
</evidence>
<evidence type="ECO:0000256" key="2">
    <source>
        <dbReference type="PROSITE-ProRule" id="PRU01161"/>
    </source>
</evidence>
<dbReference type="NCBIfam" id="TIGR03607">
    <property type="entry name" value="patatin-like protein"/>
    <property type="match status" value="1"/>
</dbReference>
<feature type="active site" description="Proton acceptor" evidence="2">
    <location>
        <position position="321"/>
    </location>
</feature>
<dbReference type="SUPFAM" id="SSF52151">
    <property type="entry name" value="FabD/lysophospholipase-like"/>
    <property type="match status" value="1"/>
</dbReference>
<dbReference type="InterPro" id="IPR019894">
    <property type="entry name" value="Patatin-related_protein"/>
</dbReference>
<dbReference type="GO" id="GO:0016042">
    <property type="term" value="P:lipid catabolic process"/>
    <property type="evidence" value="ECO:0007669"/>
    <property type="project" value="UniProtKB-UniRule"/>
</dbReference>
<feature type="region of interest" description="Disordered" evidence="3">
    <location>
        <begin position="812"/>
        <end position="831"/>
    </location>
</feature>
<dbReference type="InterPro" id="IPR016035">
    <property type="entry name" value="Acyl_Trfase/lysoPLipase"/>
</dbReference>
<dbReference type="PROSITE" id="PS51635">
    <property type="entry name" value="PNPLA"/>
    <property type="match status" value="1"/>
</dbReference>
<dbReference type="RefSeq" id="WP_097176080.1">
    <property type="nucleotide sequence ID" value="NZ_OBML01000012.1"/>
</dbReference>
<dbReference type="Pfam" id="PF11856">
    <property type="entry name" value="DUF3376"/>
    <property type="match status" value="1"/>
</dbReference>
<dbReference type="OrthoDB" id="8728704at2"/>
<dbReference type="Proteomes" id="UP000219331">
    <property type="component" value="Unassembled WGS sequence"/>
</dbReference>
<keyword evidence="2" id="KW-0442">Lipid degradation</keyword>
<gene>
    <name evidence="5" type="ORF">SAMN05421512_11230</name>
</gene>
<evidence type="ECO:0000313" key="5">
    <source>
        <dbReference type="EMBL" id="SOC22283.1"/>
    </source>
</evidence>
<proteinExistence type="predicted"/>
<feature type="domain" description="PNPLA" evidence="4">
    <location>
        <begin position="10"/>
        <end position="334"/>
    </location>
</feature>
<name>A0A285TIZ0_9HYPH</name>
<dbReference type="Pfam" id="PF01734">
    <property type="entry name" value="Patatin"/>
    <property type="match status" value="1"/>
</dbReference>
<comment type="caution">
    <text evidence="2">Lacks conserved residue(s) required for the propagation of feature annotation.</text>
</comment>
<reference evidence="5 6" key="1">
    <citation type="submission" date="2017-08" db="EMBL/GenBank/DDBJ databases">
        <authorList>
            <person name="de Groot N.N."/>
        </authorList>
    </citation>
    <scope>NUCLEOTIDE SEQUENCE [LARGE SCALE GENOMIC DNA]</scope>
    <source>
        <strain evidence="5 6">USBA 352</strain>
    </source>
</reference>
<organism evidence="5 6">
    <name type="scientific">Stappia indica</name>
    <dbReference type="NCBI Taxonomy" id="538381"/>
    <lineage>
        <taxon>Bacteria</taxon>
        <taxon>Pseudomonadati</taxon>
        <taxon>Pseudomonadota</taxon>
        <taxon>Alphaproteobacteria</taxon>
        <taxon>Hyphomicrobiales</taxon>
        <taxon>Stappiaceae</taxon>
        <taxon>Stappia</taxon>
    </lineage>
</organism>
<dbReference type="GO" id="GO:0016787">
    <property type="term" value="F:hydrolase activity"/>
    <property type="evidence" value="ECO:0007669"/>
    <property type="project" value="UniProtKB-UniRule"/>
</dbReference>
<evidence type="ECO:0000259" key="4">
    <source>
        <dbReference type="PROSITE" id="PS51635"/>
    </source>
</evidence>
<keyword evidence="6" id="KW-1185">Reference proteome</keyword>
<dbReference type="STRING" id="538381.GCA_001696535_00898"/>
<evidence type="ECO:0000256" key="3">
    <source>
        <dbReference type="SAM" id="MobiDB-lite"/>
    </source>
</evidence>
<protein>
    <submittedName>
        <fullName evidence="5">Patatin-related protein</fullName>
    </submittedName>
</protein>